<dbReference type="GO" id="GO:0005886">
    <property type="term" value="C:plasma membrane"/>
    <property type="evidence" value="ECO:0007669"/>
    <property type="project" value="TreeGrafter"/>
</dbReference>
<evidence type="ECO:0000256" key="3">
    <source>
        <dbReference type="ARBA" id="ARBA00022960"/>
    </source>
</evidence>
<name>A0A1F5YIN3_9BACT</name>
<evidence type="ECO:0000259" key="6">
    <source>
        <dbReference type="Pfam" id="PF04085"/>
    </source>
</evidence>
<dbReference type="Pfam" id="PF04085">
    <property type="entry name" value="MreC"/>
    <property type="match status" value="1"/>
</dbReference>
<evidence type="ECO:0000313" key="8">
    <source>
        <dbReference type="Proteomes" id="UP000178230"/>
    </source>
</evidence>
<reference evidence="7 8" key="1">
    <citation type="journal article" date="2016" name="Nat. Commun.">
        <title>Thousands of microbial genomes shed light on interconnected biogeochemical processes in an aquifer system.</title>
        <authorList>
            <person name="Anantharaman K."/>
            <person name="Brown C.T."/>
            <person name="Hug L.A."/>
            <person name="Sharon I."/>
            <person name="Castelle C.J."/>
            <person name="Probst A.J."/>
            <person name="Thomas B.C."/>
            <person name="Singh A."/>
            <person name="Wilkins M.J."/>
            <person name="Karaoz U."/>
            <person name="Brodie E.L."/>
            <person name="Williams K.H."/>
            <person name="Hubbard S.S."/>
            <person name="Banfield J.F."/>
        </authorList>
    </citation>
    <scope>NUCLEOTIDE SEQUENCE [LARGE SCALE GENOMIC DNA]</scope>
</reference>
<dbReference type="PANTHER" id="PTHR34138">
    <property type="entry name" value="CELL SHAPE-DETERMINING PROTEIN MREC"/>
    <property type="match status" value="1"/>
</dbReference>
<proteinExistence type="inferred from homology"/>
<dbReference type="InterPro" id="IPR042175">
    <property type="entry name" value="Cell/Rod_MreC_2"/>
</dbReference>
<dbReference type="InterPro" id="IPR055342">
    <property type="entry name" value="MreC_beta-barrel_core"/>
</dbReference>
<evidence type="ECO:0000256" key="5">
    <source>
        <dbReference type="SAM" id="Coils"/>
    </source>
</evidence>
<accession>A0A1F5YIN3</accession>
<dbReference type="AlphaFoldDB" id="A0A1F5YIN3"/>
<dbReference type="GO" id="GO:0008360">
    <property type="term" value="P:regulation of cell shape"/>
    <property type="evidence" value="ECO:0007669"/>
    <property type="project" value="UniProtKB-KW"/>
</dbReference>
<dbReference type="Gene3D" id="2.40.10.350">
    <property type="entry name" value="Rod shape-determining protein MreC, domain 2"/>
    <property type="match status" value="1"/>
</dbReference>
<feature type="coiled-coil region" evidence="5">
    <location>
        <begin position="70"/>
        <end position="97"/>
    </location>
</feature>
<protein>
    <recommendedName>
        <fullName evidence="2">Cell shape-determining protein MreC</fullName>
    </recommendedName>
    <alternativeName>
        <fullName evidence="4">Cell shape protein MreC</fullName>
    </alternativeName>
</protein>
<comment type="caution">
    <text evidence="7">The sequence shown here is derived from an EMBL/GenBank/DDBJ whole genome shotgun (WGS) entry which is preliminary data.</text>
</comment>
<gene>
    <name evidence="7" type="ORF">A2Y99_00495</name>
</gene>
<keyword evidence="5" id="KW-0175">Coiled coil</keyword>
<feature type="domain" description="Rod shape-determining protein MreC beta-barrel core" evidence="6">
    <location>
        <begin position="117"/>
        <end position="251"/>
    </location>
</feature>
<dbReference type="Proteomes" id="UP000178230">
    <property type="component" value="Unassembled WGS sequence"/>
</dbReference>
<evidence type="ECO:0000256" key="4">
    <source>
        <dbReference type="ARBA" id="ARBA00032089"/>
    </source>
</evidence>
<dbReference type="InterPro" id="IPR042177">
    <property type="entry name" value="Cell/Rod_1"/>
</dbReference>
<dbReference type="InterPro" id="IPR007221">
    <property type="entry name" value="MreC"/>
</dbReference>
<dbReference type="Gene3D" id="2.40.10.340">
    <property type="entry name" value="Rod shape-determining protein MreC, domain 1"/>
    <property type="match status" value="1"/>
</dbReference>
<evidence type="ECO:0000256" key="2">
    <source>
        <dbReference type="ARBA" id="ARBA00013855"/>
    </source>
</evidence>
<evidence type="ECO:0000313" key="7">
    <source>
        <dbReference type="EMBL" id="OGG00041.1"/>
    </source>
</evidence>
<dbReference type="PIRSF" id="PIRSF038471">
    <property type="entry name" value="MreC"/>
    <property type="match status" value="1"/>
</dbReference>
<keyword evidence="3" id="KW-0133">Cell shape</keyword>
<evidence type="ECO:0000256" key="1">
    <source>
        <dbReference type="ARBA" id="ARBA00009369"/>
    </source>
</evidence>
<comment type="similarity">
    <text evidence="1">Belongs to the MreC family.</text>
</comment>
<dbReference type="EMBL" id="MFIY01000028">
    <property type="protein sequence ID" value="OGG00041.1"/>
    <property type="molecule type" value="Genomic_DNA"/>
</dbReference>
<dbReference type="PANTHER" id="PTHR34138:SF1">
    <property type="entry name" value="CELL SHAPE-DETERMINING PROTEIN MREC"/>
    <property type="match status" value="1"/>
</dbReference>
<sequence length="253" mass="28488">MYKDNKFWLIVCSLLILLLDRTGAFKQFKNTSEIFTSSVKSEIHLIKSNFLDLTNFVRKYPDYINIVSESDKLKKEMLELDYQVKELQAENDALRTQIGASSVITFKYIPAPVLSVSRFMEIGVGEKDKIYIGMPVVIGDTLVGKIKEVSERNSIVMLPTDSESQITVKTSRGVKGILSGQSGNGIVMEKVLQKDPLILDDLVVTDGQDDFPPNIIIGKVVHITVSDVDVYKKAKVDPIIDYQKEHTVFIIRQ</sequence>
<organism evidence="7 8">
    <name type="scientific">Candidatus Gottesmanbacteria bacterium RBG_13_37_7</name>
    <dbReference type="NCBI Taxonomy" id="1798369"/>
    <lineage>
        <taxon>Bacteria</taxon>
        <taxon>Candidatus Gottesmaniibacteriota</taxon>
    </lineage>
</organism>